<sequence length="227" mass="24289">MTFSRVPPQKPQRSRFLKREHISNYLMESPISKPAPPCFPPACHPLISDQSDLNLPSQTFGSLNLTRKALPTSRTCFQQGGLPGSPHIGSGSRFSFQQGGPPGLVQRVSSSTSGAGAGAGSGTGLRFFQQGAPLHGWHRGSTSGTTGSRFQQGGPPGLVHLAARSVDGAGRARVEVVRVRRVRRGVVRCIFVCEVGWRLEGGYVGDGSGDEGYFCWEVMGVLYTFVT</sequence>
<evidence type="ECO:0000313" key="2">
    <source>
        <dbReference type="EMBL" id="CAP71669.1"/>
    </source>
</evidence>
<dbReference type="AlphaFoldDB" id="B2B3I3"/>
<keyword evidence="4" id="KW-1185">Reference proteome</keyword>
<dbReference type="KEGG" id="pan:PODANSg7572"/>
<evidence type="ECO:0000313" key="4">
    <source>
        <dbReference type="Proteomes" id="UP000001197"/>
    </source>
</evidence>
<dbReference type="Proteomes" id="UP000001197">
    <property type="component" value="Chromosome 6"/>
</dbReference>
<protein>
    <submittedName>
        <fullName evidence="2">Podospora anserina S mat+ genomic DNA chromosome 6, supercontig 2</fullName>
    </submittedName>
</protein>
<proteinExistence type="predicted"/>
<evidence type="ECO:0000313" key="3">
    <source>
        <dbReference type="EMBL" id="CDP31062.1"/>
    </source>
</evidence>
<dbReference type="RefSeq" id="XP_001910534.1">
    <property type="nucleotide sequence ID" value="XM_001910499.1"/>
</dbReference>
<dbReference type="EMBL" id="CU638744">
    <property type="protein sequence ID" value="CAP71669.1"/>
    <property type="molecule type" value="Genomic_DNA"/>
</dbReference>
<dbReference type="EMBL" id="FO904941">
    <property type="protein sequence ID" value="CDP31062.1"/>
    <property type="molecule type" value="Genomic_DNA"/>
</dbReference>
<organism evidence="2">
    <name type="scientific">Podospora anserina (strain S / ATCC MYA-4624 / DSM 980 / FGSC 10383)</name>
    <name type="common">Pleurage anserina</name>
    <dbReference type="NCBI Taxonomy" id="515849"/>
    <lineage>
        <taxon>Eukaryota</taxon>
        <taxon>Fungi</taxon>
        <taxon>Dikarya</taxon>
        <taxon>Ascomycota</taxon>
        <taxon>Pezizomycotina</taxon>
        <taxon>Sordariomycetes</taxon>
        <taxon>Sordariomycetidae</taxon>
        <taxon>Sordariales</taxon>
        <taxon>Podosporaceae</taxon>
        <taxon>Podospora</taxon>
        <taxon>Podospora anserina</taxon>
    </lineage>
</organism>
<evidence type="ECO:0000256" key="1">
    <source>
        <dbReference type="SAM" id="MobiDB-lite"/>
    </source>
</evidence>
<dbReference type="HOGENOM" id="CLU_1220135_0_0_1"/>
<reference evidence="2" key="2">
    <citation type="submission" date="2008-07" db="EMBL/GenBank/DDBJ databases">
        <authorList>
            <person name="Genoscope - CEA"/>
        </authorList>
    </citation>
    <scope>NUCLEOTIDE SEQUENCE</scope>
    <source>
        <strain evidence="2">S mat+</strain>
    </source>
</reference>
<dbReference type="GeneID" id="6194814"/>
<name>B2B3I3_PODAN</name>
<reference evidence="2 4" key="1">
    <citation type="journal article" date="2008" name="Genome Biol.">
        <title>The genome sequence of the model ascomycete fungus Podospora anserina.</title>
        <authorList>
            <person name="Espagne E."/>
            <person name="Lespinet O."/>
            <person name="Malagnac F."/>
            <person name="Da Silva C."/>
            <person name="Jaillon O."/>
            <person name="Porcel B.M."/>
            <person name="Couloux A."/>
            <person name="Aury J.-M."/>
            <person name="Segurens B."/>
            <person name="Poulain J."/>
            <person name="Anthouard V."/>
            <person name="Grossetete S."/>
            <person name="Khalili H."/>
            <person name="Coppin E."/>
            <person name="Dequard-Chablat M."/>
            <person name="Picard M."/>
            <person name="Contamine V."/>
            <person name="Arnaise S."/>
            <person name="Bourdais A."/>
            <person name="Berteaux-Lecellier V."/>
            <person name="Gautheret D."/>
            <person name="de Vries R.P."/>
            <person name="Battaglia E."/>
            <person name="Coutinho P.M."/>
            <person name="Danchin E.G.J."/>
            <person name="Henrissat B."/>
            <person name="El Khoury R."/>
            <person name="Sainsard-Chanet A."/>
            <person name="Boivin A."/>
            <person name="Pinan-Lucarre B."/>
            <person name="Sellem C.H."/>
            <person name="Debuchy R."/>
            <person name="Wincker P."/>
            <person name="Weissenbach J."/>
            <person name="Silar P."/>
        </authorList>
    </citation>
    <scope>NUCLEOTIDE SEQUENCE [LARGE SCALE GENOMIC DNA]</scope>
    <source>
        <strain evidence="4">S / ATCC MYA-4624 / DSM 980 / FGSC 10383</strain>
        <strain evidence="2">S mat+</strain>
    </source>
</reference>
<reference evidence="3" key="4">
    <citation type="submission" date="2015-04" db="EMBL/GenBank/DDBJ databases">
        <title>Maintaining two mating types: Structure of the mating type locus and its role in heterokaryosis in Podospora anserina.</title>
        <authorList>
            <person name="Grognet P."/>
            <person name="Bidard F."/>
            <person name="Kuchly C."/>
            <person name="Chan Ho Tong L."/>
            <person name="Coppin E."/>
            <person name="Ait Benkhali J."/>
            <person name="Couloux A."/>
            <person name="Wincker P."/>
            <person name="Debuchy R."/>
            <person name="Silar P."/>
        </authorList>
    </citation>
    <scope>NUCLEOTIDE SEQUENCE</scope>
</reference>
<accession>B2B3I3</accession>
<feature type="region of interest" description="Disordered" evidence="1">
    <location>
        <begin position="98"/>
        <end position="122"/>
    </location>
</feature>
<dbReference type="VEuPathDB" id="FungiDB:PODANS_6_6285"/>
<reference evidence="4" key="3">
    <citation type="journal article" date="2014" name="Genetics">
        <title>Maintaining two mating types: Structure of the mating type locus and its role in heterokaryosis in Podospora anserina.</title>
        <authorList>
            <person name="Grognet P."/>
            <person name="Bidard F."/>
            <person name="Kuchly C."/>
            <person name="Tong L.C.H."/>
            <person name="Coppin E."/>
            <person name="Benkhali J.A."/>
            <person name="Couloux A."/>
            <person name="Wincker P."/>
            <person name="Debuchy R."/>
            <person name="Silar P."/>
        </authorList>
    </citation>
    <scope>GENOME REANNOTATION</scope>
    <source>
        <strain evidence="4">S / ATCC MYA-4624 / DSM 980 / FGSC 10383</strain>
    </source>
</reference>
<gene>
    <name evidence="2" type="ORF">PODANS_6_6285</name>
</gene>